<evidence type="ECO:0000256" key="2">
    <source>
        <dbReference type="SAM" id="Phobius"/>
    </source>
</evidence>
<feature type="transmembrane region" description="Helical" evidence="2">
    <location>
        <begin position="116"/>
        <end position="138"/>
    </location>
</feature>
<organism evidence="3 4">
    <name type="scientific">Roseibacillus ishigakijimensis</name>
    <dbReference type="NCBI Taxonomy" id="454146"/>
    <lineage>
        <taxon>Bacteria</taxon>
        <taxon>Pseudomonadati</taxon>
        <taxon>Verrucomicrobiota</taxon>
        <taxon>Verrucomicrobiia</taxon>
        <taxon>Verrucomicrobiales</taxon>
        <taxon>Verrucomicrobiaceae</taxon>
        <taxon>Roseibacillus</taxon>
    </lineage>
</organism>
<dbReference type="AlphaFoldDB" id="A0A934RR12"/>
<dbReference type="EMBL" id="JAENIO010000048">
    <property type="protein sequence ID" value="MBK1835328.1"/>
    <property type="molecule type" value="Genomic_DNA"/>
</dbReference>
<comment type="caution">
    <text evidence="3">The sequence shown here is derived from an EMBL/GenBank/DDBJ whole genome shotgun (WGS) entry which is preliminary data.</text>
</comment>
<evidence type="ECO:0000313" key="4">
    <source>
        <dbReference type="Proteomes" id="UP000604083"/>
    </source>
</evidence>
<dbReference type="Proteomes" id="UP000604083">
    <property type="component" value="Unassembled WGS sequence"/>
</dbReference>
<gene>
    <name evidence="3" type="ORF">JIN78_14760</name>
</gene>
<sequence>MASPQDWPDAELASLVDGMIDGQLDQERYARLEERLRNEPAAADYCAQRILFNSKLAQILGPSRVELVQNRRLLIEGQGSNRRVVIGQSQTTQFGGGGEALLLEGTSPASNTRNPLWGYLSIGIAILLAALVLSFAILRQKESPPPGAPSPQEAGRPSSVLWHRKPKSPADLRYWLQNMSRHGFNLAEMRAATGLETTELESALRQYEITGEELDHRRDQLLVLPYPGGRHPRIGNREKAVNPQRDSKVSVFTPWSREDYVVLDLPEALSSDNYYYYLSHSDLPTIWSLQGVQLPSLEWERLPTGAYRYRRELPNGVSFGVEVTPLADSVRLRLTITNDTAMPIRNLKAQNCVLLGGMTSFSNQTLDNKVFQGSYAACHNEAKDRWVITGWESANRLWGIASAPCLHADPLIPVCQPGETVVLNGWFSFYEGEDITAELARIEALGWKDAP</sequence>
<name>A0A934RR12_9BACT</name>
<feature type="region of interest" description="Disordered" evidence="1">
    <location>
        <begin position="142"/>
        <end position="163"/>
    </location>
</feature>
<evidence type="ECO:0000313" key="3">
    <source>
        <dbReference type="EMBL" id="MBK1835328.1"/>
    </source>
</evidence>
<keyword evidence="2" id="KW-1133">Transmembrane helix</keyword>
<reference evidence="3" key="1">
    <citation type="submission" date="2021-01" db="EMBL/GenBank/DDBJ databases">
        <title>Modified the classification status of verrucomicrobia.</title>
        <authorList>
            <person name="Feng X."/>
        </authorList>
    </citation>
    <scope>NUCLEOTIDE SEQUENCE</scope>
    <source>
        <strain evidence="3">KCTC 12986</strain>
    </source>
</reference>
<keyword evidence="2" id="KW-0812">Transmembrane</keyword>
<protein>
    <submittedName>
        <fullName evidence="3">Uncharacterized protein</fullName>
    </submittedName>
</protein>
<dbReference type="RefSeq" id="WP_200392764.1">
    <property type="nucleotide sequence ID" value="NZ_JAENIO010000048.1"/>
</dbReference>
<keyword evidence="2" id="KW-0472">Membrane</keyword>
<accession>A0A934RR12</accession>
<keyword evidence="4" id="KW-1185">Reference proteome</keyword>
<evidence type="ECO:0000256" key="1">
    <source>
        <dbReference type="SAM" id="MobiDB-lite"/>
    </source>
</evidence>
<proteinExistence type="predicted"/>